<keyword evidence="1" id="KW-0479">Metal-binding</keyword>
<dbReference type="Proteomes" id="UP000284375">
    <property type="component" value="Unassembled WGS sequence"/>
</dbReference>
<evidence type="ECO:0000256" key="1">
    <source>
        <dbReference type="ARBA" id="ARBA00022723"/>
    </source>
</evidence>
<accession>A0A423VA69</accession>
<evidence type="ECO:0000256" key="3">
    <source>
        <dbReference type="ARBA" id="ARBA00022833"/>
    </source>
</evidence>
<keyword evidence="8" id="KW-1185">Reference proteome</keyword>
<dbReference type="SUPFAM" id="SSF144232">
    <property type="entry name" value="HIT/MYND zinc finger-like"/>
    <property type="match status" value="1"/>
</dbReference>
<sequence length="625" mass="69634">MALAFESMKFQQLQAKLEGSSNPADVFFENLPSPEEFRVATDFQAYCKVVLKVIWLIDAFNMIYHNWNDFGGTNDPQFDQLVKTVFGERSENRMLCFRAFEAALAGWALDRSRDCDKLPATTAKDKLISYYLWVIRGRKDEESPRDVVIHADGVSTASSHEFLPSSDLKKCMPCASCGKAGSTARCSGCSIVQDGRVVYGTFYCNRECMKAHWKKHKPVCKDVRGLRRSSATFTDLFLELTRFTPFGVTKSISEEDGMIVVVADYPYERILLGKTVLMKFPCELASSEEQALACRTVGWCQHVTGTAKKLFKELIQRMELCLPPPVFLNCVMSHPSNPQRALAACHLVEEVHFAPKNVHKPVRHIIPDGEHDFPIVSGHAAIRVTLPSGQRFALDPTGAQYGWREHLAPWDDYERHRVHMIDSVAAVAAPAAAAPAEMDAVYKPDGLWETEARRCMAVMARCLADRAAHHASRHLGFGSLSALALCAPEEADFVHARRALAEEARRFLAGYAARVEAGWMQKWYCDGAFARPYSTRSEAAHDRLRGVWLTDAEVEASAGFRQQKAIWRERFDRFGDGLPGSDAGVSLGQECRVISSMLVCGLCEAEQEDQPEEGSGQAYDGPARG</sequence>
<dbReference type="GO" id="GO:0008270">
    <property type="term" value="F:zinc ion binding"/>
    <property type="evidence" value="ECO:0007669"/>
    <property type="project" value="UniProtKB-KW"/>
</dbReference>
<feature type="domain" description="MYND-type" evidence="6">
    <location>
        <begin position="174"/>
        <end position="220"/>
    </location>
</feature>
<protein>
    <recommendedName>
        <fullName evidence="6">MYND-type domain-containing protein</fullName>
    </recommendedName>
</protein>
<evidence type="ECO:0000313" key="7">
    <source>
        <dbReference type="EMBL" id="ROV87813.1"/>
    </source>
</evidence>
<dbReference type="STRING" id="252740.A0A423VA69"/>
<feature type="region of interest" description="Disordered" evidence="5">
    <location>
        <begin position="606"/>
        <end position="625"/>
    </location>
</feature>
<keyword evidence="3" id="KW-0862">Zinc</keyword>
<reference evidence="7 8" key="1">
    <citation type="submission" date="2015-09" db="EMBL/GenBank/DDBJ databases">
        <title>Host preference determinants of Valsa canker pathogens revealed by comparative genomics.</title>
        <authorList>
            <person name="Yin Z."/>
            <person name="Huang L."/>
        </authorList>
    </citation>
    <scope>NUCLEOTIDE SEQUENCE [LARGE SCALE GENOMIC DNA]</scope>
    <source>
        <strain evidence="7 8">YSFL</strain>
    </source>
</reference>
<organism evidence="7 8">
    <name type="scientific">Cytospora chrysosperma</name>
    <name type="common">Cytospora canker fungus</name>
    <name type="synonym">Sphaeria chrysosperma</name>
    <dbReference type="NCBI Taxonomy" id="252740"/>
    <lineage>
        <taxon>Eukaryota</taxon>
        <taxon>Fungi</taxon>
        <taxon>Dikarya</taxon>
        <taxon>Ascomycota</taxon>
        <taxon>Pezizomycotina</taxon>
        <taxon>Sordariomycetes</taxon>
        <taxon>Sordariomycetidae</taxon>
        <taxon>Diaporthales</taxon>
        <taxon>Cytosporaceae</taxon>
        <taxon>Cytospora</taxon>
    </lineage>
</organism>
<proteinExistence type="predicted"/>
<evidence type="ECO:0000259" key="6">
    <source>
        <dbReference type="PROSITE" id="PS50865"/>
    </source>
</evidence>
<dbReference type="Pfam" id="PF01753">
    <property type="entry name" value="zf-MYND"/>
    <property type="match status" value="1"/>
</dbReference>
<dbReference type="PROSITE" id="PS50865">
    <property type="entry name" value="ZF_MYND_2"/>
    <property type="match status" value="1"/>
</dbReference>
<dbReference type="InterPro" id="IPR002893">
    <property type="entry name" value="Znf_MYND"/>
</dbReference>
<name>A0A423VA69_CYTCH</name>
<dbReference type="EMBL" id="LJZO01000075">
    <property type="protein sequence ID" value="ROV87813.1"/>
    <property type="molecule type" value="Genomic_DNA"/>
</dbReference>
<comment type="caution">
    <text evidence="7">The sequence shown here is derived from an EMBL/GenBank/DDBJ whole genome shotgun (WGS) entry which is preliminary data.</text>
</comment>
<keyword evidence="2 4" id="KW-0863">Zinc-finger</keyword>
<evidence type="ECO:0000256" key="2">
    <source>
        <dbReference type="ARBA" id="ARBA00022771"/>
    </source>
</evidence>
<dbReference type="Gene3D" id="6.10.140.2220">
    <property type="match status" value="1"/>
</dbReference>
<evidence type="ECO:0000256" key="5">
    <source>
        <dbReference type="SAM" id="MobiDB-lite"/>
    </source>
</evidence>
<dbReference type="OrthoDB" id="432970at2759"/>
<gene>
    <name evidence="7" type="ORF">VSDG_09579</name>
</gene>
<evidence type="ECO:0000313" key="8">
    <source>
        <dbReference type="Proteomes" id="UP000284375"/>
    </source>
</evidence>
<evidence type="ECO:0000256" key="4">
    <source>
        <dbReference type="PROSITE-ProRule" id="PRU00134"/>
    </source>
</evidence>
<dbReference type="AlphaFoldDB" id="A0A423VA69"/>